<feature type="non-terminal residue" evidence="1">
    <location>
        <position position="227"/>
    </location>
</feature>
<dbReference type="InterPro" id="IPR010347">
    <property type="entry name" value="Tdp1"/>
</dbReference>
<name>A0ABR2W7M9_9FUNG</name>
<keyword evidence="2" id="KW-1185">Reference proteome</keyword>
<dbReference type="Pfam" id="PF06087">
    <property type="entry name" value="Tyr-DNA_phospho"/>
    <property type="match status" value="1"/>
</dbReference>
<dbReference type="Proteomes" id="UP001479436">
    <property type="component" value="Unassembled WGS sequence"/>
</dbReference>
<evidence type="ECO:0000313" key="1">
    <source>
        <dbReference type="EMBL" id="KAK9722468.1"/>
    </source>
</evidence>
<dbReference type="EMBL" id="JASJQH010006949">
    <property type="protein sequence ID" value="KAK9722468.1"/>
    <property type="molecule type" value="Genomic_DNA"/>
</dbReference>
<accession>A0ABR2W7M9</accession>
<dbReference type="PANTHER" id="PTHR12415">
    <property type="entry name" value="TYROSYL-DNA PHOSPHODIESTERASE 1"/>
    <property type="match status" value="1"/>
</dbReference>
<gene>
    <name evidence="1" type="ORF">K7432_002658</name>
</gene>
<dbReference type="PANTHER" id="PTHR12415:SF3">
    <property type="entry name" value="OS04G0403400 PROTEIN"/>
    <property type="match status" value="1"/>
</dbReference>
<sequence>MLRLIHETFRTSQPNLLLAGSRCFKNNIRTTNLRRLSSNTLNELQYPTGKVLLTKTNSSSTDGHVTFEELVDKNNIRKLVLAAYQLEVDWLMSKLPRNIPICLIRNWHRQLGDKPGTSSLHSNFTVVQPPLPEDRYGSMHAKFLILHYDDFLRVVITSANLTSLDWENFENALYVQDFHRTNDKITCAPAFGKDLYSFLGALKVPNFIRNSLTCYDFSTAKVSIFMN</sequence>
<organism evidence="1 2">
    <name type="scientific">Basidiobolus ranarum</name>
    <dbReference type="NCBI Taxonomy" id="34480"/>
    <lineage>
        <taxon>Eukaryota</taxon>
        <taxon>Fungi</taxon>
        <taxon>Fungi incertae sedis</taxon>
        <taxon>Zoopagomycota</taxon>
        <taxon>Entomophthoromycotina</taxon>
        <taxon>Basidiobolomycetes</taxon>
        <taxon>Basidiobolales</taxon>
        <taxon>Basidiobolaceae</taxon>
        <taxon>Basidiobolus</taxon>
    </lineage>
</organism>
<comment type="caution">
    <text evidence="1">The sequence shown here is derived from an EMBL/GenBank/DDBJ whole genome shotgun (WGS) entry which is preliminary data.</text>
</comment>
<dbReference type="CDD" id="cd09122">
    <property type="entry name" value="PLDc_Tdp1_1"/>
    <property type="match status" value="1"/>
</dbReference>
<proteinExistence type="predicted"/>
<protein>
    <recommendedName>
        <fullName evidence="3">Tyrosyl-DNA phosphodiesterase</fullName>
    </recommendedName>
</protein>
<dbReference type="SUPFAM" id="SSF56024">
    <property type="entry name" value="Phospholipase D/nuclease"/>
    <property type="match status" value="1"/>
</dbReference>
<evidence type="ECO:0008006" key="3">
    <source>
        <dbReference type="Google" id="ProtNLM"/>
    </source>
</evidence>
<evidence type="ECO:0000313" key="2">
    <source>
        <dbReference type="Proteomes" id="UP001479436"/>
    </source>
</evidence>
<dbReference type="Gene3D" id="3.30.870.10">
    <property type="entry name" value="Endonuclease Chain A"/>
    <property type="match status" value="1"/>
</dbReference>
<reference evidence="1 2" key="1">
    <citation type="submission" date="2023-04" db="EMBL/GenBank/DDBJ databases">
        <title>Genome of Basidiobolus ranarum AG-B5.</title>
        <authorList>
            <person name="Stajich J.E."/>
            <person name="Carter-House D."/>
            <person name="Gryganskyi A."/>
        </authorList>
    </citation>
    <scope>NUCLEOTIDE SEQUENCE [LARGE SCALE GENOMIC DNA]</scope>
    <source>
        <strain evidence="1 2">AG-B5</strain>
    </source>
</reference>